<proteinExistence type="predicted"/>
<name>A0ACD3AI90_9AGAR</name>
<reference evidence="1 2" key="1">
    <citation type="journal article" date="2019" name="Nat. Ecol. Evol.">
        <title>Megaphylogeny resolves global patterns of mushroom evolution.</title>
        <authorList>
            <person name="Varga T."/>
            <person name="Krizsan K."/>
            <person name="Foldi C."/>
            <person name="Dima B."/>
            <person name="Sanchez-Garcia M."/>
            <person name="Sanchez-Ramirez S."/>
            <person name="Szollosi G.J."/>
            <person name="Szarkandi J.G."/>
            <person name="Papp V."/>
            <person name="Albert L."/>
            <person name="Andreopoulos W."/>
            <person name="Angelini C."/>
            <person name="Antonin V."/>
            <person name="Barry K.W."/>
            <person name="Bougher N.L."/>
            <person name="Buchanan P."/>
            <person name="Buyck B."/>
            <person name="Bense V."/>
            <person name="Catcheside P."/>
            <person name="Chovatia M."/>
            <person name="Cooper J."/>
            <person name="Damon W."/>
            <person name="Desjardin D."/>
            <person name="Finy P."/>
            <person name="Geml J."/>
            <person name="Haridas S."/>
            <person name="Hughes K."/>
            <person name="Justo A."/>
            <person name="Karasinski D."/>
            <person name="Kautmanova I."/>
            <person name="Kiss B."/>
            <person name="Kocsube S."/>
            <person name="Kotiranta H."/>
            <person name="LaButti K.M."/>
            <person name="Lechner B.E."/>
            <person name="Liimatainen K."/>
            <person name="Lipzen A."/>
            <person name="Lukacs Z."/>
            <person name="Mihaltcheva S."/>
            <person name="Morgado L.N."/>
            <person name="Niskanen T."/>
            <person name="Noordeloos M.E."/>
            <person name="Ohm R.A."/>
            <person name="Ortiz-Santana B."/>
            <person name="Ovrebo C."/>
            <person name="Racz N."/>
            <person name="Riley R."/>
            <person name="Savchenko A."/>
            <person name="Shiryaev A."/>
            <person name="Soop K."/>
            <person name="Spirin V."/>
            <person name="Szebenyi C."/>
            <person name="Tomsovsky M."/>
            <person name="Tulloss R.E."/>
            <person name="Uehling J."/>
            <person name="Grigoriev I.V."/>
            <person name="Vagvolgyi C."/>
            <person name="Papp T."/>
            <person name="Martin F.M."/>
            <person name="Miettinen O."/>
            <person name="Hibbett D.S."/>
            <person name="Nagy L.G."/>
        </authorList>
    </citation>
    <scope>NUCLEOTIDE SEQUENCE [LARGE SCALE GENOMIC DNA]</scope>
    <source>
        <strain evidence="1 2">NL-1719</strain>
    </source>
</reference>
<dbReference type="EMBL" id="ML208438">
    <property type="protein sequence ID" value="TFK65385.1"/>
    <property type="molecule type" value="Genomic_DNA"/>
</dbReference>
<sequence>MQDPCFPLELEQIIFTYAVQTRIRNPTNLFLVAKRVREWLVPIVFEVIIIQNNRSFPIPFTPLSKFQEYRSHLRCFLLSRVLQGDLPPVTDPDNSLEPFLRQCHNITNLALWWYQPTLHLKSLTNLSELTHLSIDGDHLLDLLRGIDPSHNTTATPTSTLTLTPVLFPGVTHLDLLGARWASQCDDNLTTLAYHFPNLTHIAHPHSFWAEADPTLLELTLRKFNFLRVLVWWKPAINKVLAVDEYMSVPVCDERIVAMRSSWEKDWEREARRRGDGLWSLADRTLKERKERKRTAGVA</sequence>
<organism evidence="1 2">
    <name type="scientific">Pluteus cervinus</name>
    <dbReference type="NCBI Taxonomy" id="181527"/>
    <lineage>
        <taxon>Eukaryota</taxon>
        <taxon>Fungi</taxon>
        <taxon>Dikarya</taxon>
        <taxon>Basidiomycota</taxon>
        <taxon>Agaricomycotina</taxon>
        <taxon>Agaricomycetes</taxon>
        <taxon>Agaricomycetidae</taxon>
        <taxon>Agaricales</taxon>
        <taxon>Pluteineae</taxon>
        <taxon>Pluteaceae</taxon>
        <taxon>Pluteus</taxon>
    </lineage>
</organism>
<evidence type="ECO:0000313" key="1">
    <source>
        <dbReference type="EMBL" id="TFK65385.1"/>
    </source>
</evidence>
<protein>
    <submittedName>
        <fullName evidence="1">Uncharacterized protein</fullName>
    </submittedName>
</protein>
<feature type="non-terminal residue" evidence="1">
    <location>
        <position position="298"/>
    </location>
</feature>
<gene>
    <name evidence="1" type="ORF">BDN72DRAFT_845607</name>
</gene>
<dbReference type="Proteomes" id="UP000308600">
    <property type="component" value="Unassembled WGS sequence"/>
</dbReference>
<accession>A0ACD3AI90</accession>
<keyword evidence="2" id="KW-1185">Reference proteome</keyword>
<evidence type="ECO:0000313" key="2">
    <source>
        <dbReference type="Proteomes" id="UP000308600"/>
    </source>
</evidence>